<evidence type="ECO:0000313" key="9">
    <source>
        <dbReference type="Proteomes" id="UP000697127"/>
    </source>
</evidence>
<dbReference type="GO" id="GO:0016746">
    <property type="term" value="F:acyltransferase activity"/>
    <property type="evidence" value="ECO:0007669"/>
    <property type="project" value="UniProtKB-KW"/>
</dbReference>
<dbReference type="EMBL" id="PUHW01000031">
    <property type="protein sequence ID" value="KAG0690458.1"/>
    <property type="molecule type" value="Genomic_DNA"/>
</dbReference>
<dbReference type="OrthoDB" id="272512at2759"/>
<name>A0A9P6WR03_9ASCO</name>
<evidence type="ECO:0000313" key="8">
    <source>
        <dbReference type="EMBL" id="KAG0690458.1"/>
    </source>
</evidence>
<evidence type="ECO:0000256" key="1">
    <source>
        <dbReference type="ARBA" id="ARBA00022679"/>
    </source>
</evidence>
<evidence type="ECO:0000256" key="5">
    <source>
        <dbReference type="ARBA" id="ARBA00023136"/>
    </source>
</evidence>
<evidence type="ECO:0000256" key="2">
    <source>
        <dbReference type="ARBA" id="ARBA00022692"/>
    </source>
</evidence>
<dbReference type="AlphaFoldDB" id="A0A9P6WR03"/>
<keyword evidence="4" id="KW-0443">Lipid metabolism</keyword>
<dbReference type="GO" id="GO:0006629">
    <property type="term" value="P:lipid metabolic process"/>
    <property type="evidence" value="ECO:0007669"/>
    <property type="project" value="UniProtKB-KW"/>
</dbReference>
<protein>
    <recommendedName>
        <fullName evidence="10">Phospholipid/glycerol acyltransferase domain-containing protein</fullName>
    </recommendedName>
</protein>
<keyword evidence="1" id="KW-0808">Transferase</keyword>
<keyword evidence="2 7" id="KW-0812">Transmembrane</keyword>
<evidence type="ECO:0008006" key="10">
    <source>
        <dbReference type="Google" id="ProtNLM"/>
    </source>
</evidence>
<keyword evidence="3 7" id="KW-1133">Transmembrane helix</keyword>
<dbReference type="PANTHER" id="PTHR23063">
    <property type="entry name" value="PHOSPHOLIPID ACYLTRANSFERASE"/>
    <property type="match status" value="1"/>
</dbReference>
<comment type="caution">
    <text evidence="8">The sequence shown here is derived from an EMBL/GenBank/DDBJ whole genome shotgun (WGS) entry which is preliminary data.</text>
</comment>
<evidence type="ECO:0000256" key="4">
    <source>
        <dbReference type="ARBA" id="ARBA00023098"/>
    </source>
</evidence>
<keyword evidence="6" id="KW-0012">Acyltransferase</keyword>
<keyword evidence="5 7" id="KW-0472">Membrane</keyword>
<feature type="transmembrane region" description="Helical" evidence="7">
    <location>
        <begin position="29"/>
        <end position="53"/>
    </location>
</feature>
<dbReference type="PANTHER" id="PTHR23063:SF60">
    <property type="entry name" value="LYSOPHOSPHATIDIC ACID:OLEOYL-COA ACYLTRANSFERASE 1"/>
    <property type="match status" value="1"/>
</dbReference>
<evidence type="ECO:0000256" key="3">
    <source>
        <dbReference type="ARBA" id="ARBA00022989"/>
    </source>
</evidence>
<dbReference type="Proteomes" id="UP000697127">
    <property type="component" value="Unassembled WGS sequence"/>
</dbReference>
<reference evidence="8" key="1">
    <citation type="submission" date="2020-11" db="EMBL/GenBank/DDBJ databases">
        <title>Kefir isolates.</title>
        <authorList>
            <person name="Marcisauskas S."/>
            <person name="Kim Y."/>
            <person name="Blasche S."/>
        </authorList>
    </citation>
    <scope>NUCLEOTIDE SEQUENCE</scope>
    <source>
        <strain evidence="8">Olga-1</strain>
    </source>
</reference>
<keyword evidence="9" id="KW-1185">Reference proteome</keyword>
<organism evidence="8 9">
    <name type="scientific">Pichia californica</name>
    <dbReference type="NCBI Taxonomy" id="460514"/>
    <lineage>
        <taxon>Eukaryota</taxon>
        <taxon>Fungi</taxon>
        <taxon>Dikarya</taxon>
        <taxon>Ascomycota</taxon>
        <taxon>Saccharomycotina</taxon>
        <taxon>Pichiomycetes</taxon>
        <taxon>Pichiales</taxon>
        <taxon>Pichiaceae</taxon>
        <taxon>Pichia</taxon>
    </lineage>
</organism>
<sequence>MEKFSSFSDKTTGISPFLPTPLHPTLKTYIFHTILIPIKLFTMIPVLLISPLLTLFPNTYKIIIDVILAYFFNLSETEFAIDGVRRLDEKIKISKSPRNGDIIIVNSTGPLDIFVWKMLSENPKNVKIGIANGDGIGIINNWISFVNWCFTGSLNLPNEAKKNIVHITDIDATSSNVDGVSDLKKFVGENGILYVIVEGTITNNKGILSFPRGFDVGAFAKMAISCNYGFKIMSLKVLPTGISNTVIPTNFWYWIFLNFGSMSMNLKYRIKMTVLFDKYTKNGSENVDPSMITDTLIRTILANNSRLKLLSSEMDVKKKREYIQAVLDSREKKYV</sequence>
<evidence type="ECO:0000256" key="7">
    <source>
        <dbReference type="SAM" id="Phobius"/>
    </source>
</evidence>
<proteinExistence type="predicted"/>
<accession>A0A9P6WR03</accession>
<evidence type="ECO:0000256" key="6">
    <source>
        <dbReference type="ARBA" id="ARBA00023315"/>
    </source>
</evidence>
<gene>
    <name evidence="8" type="ORF">C6P40_002833</name>
</gene>